<sequence length="102" mass="11699">MAHYVFPQITKGNKHARRNLIQKLEATGPASNNVLPHTCRDMLARLIELQAPLEDFFSHLDRPAFNAKFKELNRSKLPETREWFAMRCLVALLDLIAAVTKV</sequence>
<evidence type="ECO:0000313" key="2">
    <source>
        <dbReference type="Proteomes" id="UP001259832"/>
    </source>
</evidence>
<accession>A0AAD9H0W6</accession>
<evidence type="ECO:0000313" key="1">
    <source>
        <dbReference type="EMBL" id="KAK1947848.1"/>
    </source>
</evidence>
<name>A0AAD9H0W6_9STRA</name>
<gene>
    <name evidence="1" type="ORF">P3T76_000138</name>
</gene>
<dbReference type="AlphaFoldDB" id="A0AAD9H0W6"/>
<proteinExistence type="predicted"/>
<reference evidence="1" key="1">
    <citation type="submission" date="2023-08" db="EMBL/GenBank/DDBJ databases">
        <title>Reference Genome Resource for the Citrus Pathogen Phytophthora citrophthora.</title>
        <authorList>
            <person name="Moller H."/>
            <person name="Coetzee B."/>
            <person name="Rose L.J."/>
            <person name="Van Niekerk J.M."/>
        </authorList>
    </citation>
    <scope>NUCLEOTIDE SEQUENCE</scope>
    <source>
        <strain evidence="1">STE-U-9442</strain>
    </source>
</reference>
<organism evidence="1 2">
    <name type="scientific">Phytophthora citrophthora</name>
    <dbReference type="NCBI Taxonomy" id="4793"/>
    <lineage>
        <taxon>Eukaryota</taxon>
        <taxon>Sar</taxon>
        <taxon>Stramenopiles</taxon>
        <taxon>Oomycota</taxon>
        <taxon>Peronosporomycetes</taxon>
        <taxon>Peronosporales</taxon>
        <taxon>Peronosporaceae</taxon>
        <taxon>Phytophthora</taxon>
    </lineage>
</organism>
<protein>
    <submittedName>
        <fullName evidence="1">Uncharacterized protein</fullName>
    </submittedName>
</protein>
<dbReference type="Proteomes" id="UP001259832">
    <property type="component" value="Unassembled WGS sequence"/>
</dbReference>
<keyword evidence="2" id="KW-1185">Reference proteome</keyword>
<dbReference type="EMBL" id="JASMQC010000001">
    <property type="protein sequence ID" value="KAK1947848.1"/>
    <property type="molecule type" value="Genomic_DNA"/>
</dbReference>
<comment type="caution">
    <text evidence="1">The sequence shown here is derived from an EMBL/GenBank/DDBJ whole genome shotgun (WGS) entry which is preliminary data.</text>
</comment>